<dbReference type="Pfam" id="PF01208">
    <property type="entry name" value="URO-D"/>
    <property type="match status" value="1"/>
</dbReference>
<evidence type="ECO:0000259" key="1">
    <source>
        <dbReference type="Pfam" id="PF01208"/>
    </source>
</evidence>
<name>A0A081C256_VECG1</name>
<evidence type="ECO:0000313" key="2">
    <source>
        <dbReference type="EMBL" id="GAK58661.1"/>
    </source>
</evidence>
<dbReference type="GO" id="GO:0004853">
    <property type="term" value="F:uroporphyrinogen decarboxylase activity"/>
    <property type="evidence" value="ECO:0007669"/>
    <property type="project" value="InterPro"/>
</dbReference>
<sequence>MTTTSRQRVLDALNHVQPDKIPVDFSGHRSSGINPETYRKLRQYLGLPQRPIKVYDMVQQLAILDGDVLDRFGVDTIELGRGFSLNDQDWKPWTLTDGTACLIPAYIDVRREGANWVLYSGTPPRPVGVQKPGMNFFDQTYWPYLDGVPADLSGLAEAIGSVMWAVATPPNRAEVDDAAFIAGAKKLRASTDRAIIGLFGGNMFEIPQFLCRIDKFLMLLASEPHTVRRLLDALVEVHLKNLEQFLEAVGPYIDIILFGDDLGTQGGPQISPKMYREFFKPGHAALWKRAKELAPVKVMLHCCGGIRPLLDDLLDAGLDATNPIQTSCKGMEPAGLKRDFGDRLCFWGGGCDTQTVLPKATPAEVRQHVLERLEIFAPHGGFVFQQVHNILANVPPANVVAMFDAIKEFNGEPV</sequence>
<dbReference type="AlphaFoldDB" id="A0A081C256"/>
<reference evidence="2" key="1">
    <citation type="journal article" date="2015" name="PeerJ">
        <title>First genomic representation of candidate bacterial phylum KSB3 points to enhanced environmental sensing as a trigger of wastewater bulking.</title>
        <authorList>
            <person name="Sekiguchi Y."/>
            <person name="Ohashi A."/>
            <person name="Parks D.H."/>
            <person name="Yamauchi T."/>
            <person name="Tyson G.W."/>
            <person name="Hugenholtz P."/>
        </authorList>
    </citation>
    <scope>NUCLEOTIDE SEQUENCE [LARGE SCALE GENOMIC DNA]</scope>
</reference>
<protein>
    <submittedName>
        <fullName evidence="2">Uroporphyrinogen-III decarboxylase</fullName>
    </submittedName>
</protein>
<dbReference type="Proteomes" id="UP000030661">
    <property type="component" value="Unassembled WGS sequence"/>
</dbReference>
<proteinExistence type="predicted"/>
<organism evidence="2">
    <name type="scientific">Vecturithrix granuli</name>
    <dbReference type="NCBI Taxonomy" id="1499967"/>
    <lineage>
        <taxon>Bacteria</taxon>
        <taxon>Candidatus Moduliflexota</taxon>
        <taxon>Candidatus Vecturitrichia</taxon>
        <taxon>Candidatus Vecturitrichales</taxon>
        <taxon>Candidatus Vecturitrichaceae</taxon>
        <taxon>Candidatus Vecturithrix</taxon>
    </lineage>
</organism>
<dbReference type="GO" id="GO:0006779">
    <property type="term" value="P:porphyrin-containing compound biosynthetic process"/>
    <property type="evidence" value="ECO:0007669"/>
    <property type="project" value="InterPro"/>
</dbReference>
<dbReference type="eggNOG" id="COG0407">
    <property type="taxonomic scope" value="Bacteria"/>
</dbReference>
<feature type="domain" description="Uroporphyrinogen decarboxylase (URO-D)" evidence="1">
    <location>
        <begin position="195"/>
        <end position="408"/>
    </location>
</feature>
<accession>A0A081C256</accession>
<dbReference type="Gene3D" id="3.20.20.210">
    <property type="match status" value="1"/>
</dbReference>
<dbReference type="HOGENOM" id="CLU_054162_0_0_0"/>
<dbReference type="EMBL" id="DF820468">
    <property type="protein sequence ID" value="GAK58661.1"/>
    <property type="molecule type" value="Genomic_DNA"/>
</dbReference>
<gene>
    <name evidence="2" type="ORF">U27_05635</name>
</gene>
<dbReference type="InterPro" id="IPR038071">
    <property type="entry name" value="UROD/MetE-like_sf"/>
</dbReference>
<evidence type="ECO:0000313" key="3">
    <source>
        <dbReference type="Proteomes" id="UP000030661"/>
    </source>
</evidence>
<dbReference type="PANTHER" id="PTHR47099:SF1">
    <property type="entry name" value="METHYLCOBAMIDE:COM METHYLTRANSFERASE MTBA"/>
    <property type="match status" value="1"/>
</dbReference>
<dbReference type="InterPro" id="IPR052024">
    <property type="entry name" value="Methanogen_methyltrans"/>
</dbReference>
<dbReference type="InterPro" id="IPR000257">
    <property type="entry name" value="Uroporphyrinogen_deCOase"/>
</dbReference>
<dbReference type="STRING" id="1499967.U27_05635"/>
<dbReference type="PANTHER" id="PTHR47099">
    <property type="entry name" value="METHYLCOBAMIDE:COM METHYLTRANSFERASE MTBA"/>
    <property type="match status" value="1"/>
</dbReference>
<keyword evidence="3" id="KW-1185">Reference proteome</keyword>
<dbReference type="SUPFAM" id="SSF51726">
    <property type="entry name" value="UROD/MetE-like"/>
    <property type="match status" value="1"/>
</dbReference>